<dbReference type="AlphaFoldDB" id="A0A226WUT4"/>
<evidence type="ECO:0000256" key="1">
    <source>
        <dbReference type="SAM" id="MobiDB-lite"/>
    </source>
</evidence>
<accession>A0A226WUT4</accession>
<gene>
    <name evidence="2" type="ORF">BSU04_31585</name>
</gene>
<feature type="compositionally biased region" description="Gly residues" evidence="1">
    <location>
        <begin position="32"/>
        <end position="46"/>
    </location>
</feature>
<reference evidence="3" key="1">
    <citation type="submission" date="2017-01" db="EMBL/GenBank/DDBJ databases">
        <title>Genome Analysis of Deinococcus marmoris KOPRI26562.</title>
        <authorList>
            <person name="Kim J.H."/>
            <person name="Oh H.-M."/>
        </authorList>
    </citation>
    <scope>NUCLEOTIDE SEQUENCE [LARGE SCALE GENOMIC DNA]</scope>
    <source>
        <strain evidence="3">PAMC 26633</strain>
    </source>
</reference>
<organism evidence="2 3">
    <name type="scientific">Caballeronia sordidicola</name>
    <name type="common">Burkholderia sordidicola</name>
    <dbReference type="NCBI Taxonomy" id="196367"/>
    <lineage>
        <taxon>Bacteria</taxon>
        <taxon>Pseudomonadati</taxon>
        <taxon>Pseudomonadota</taxon>
        <taxon>Betaproteobacteria</taxon>
        <taxon>Burkholderiales</taxon>
        <taxon>Burkholderiaceae</taxon>
        <taxon>Caballeronia</taxon>
    </lineage>
</organism>
<name>A0A226WUT4_CABSO</name>
<dbReference type="InterPro" id="IPR032724">
    <property type="entry name" value="SCP1.201-like"/>
</dbReference>
<comment type="caution">
    <text evidence="2">The sequence shown here is derived from an EMBL/GenBank/DDBJ whole genome shotgun (WGS) entry which is preliminary data.</text>
</comment>
<dbReference type="Proteomes" id="UP000214720">
    <property type="component" value="Unassembled WGS sequence"/>
</dbReference>
<evidence type="ECO:0000313" key="2">
    <source>
        <dbReference type="EMBL" id="OXC74570.1"/>
    </source>
</evidence>
<dbReference type="RefSeq" id="WP_179258483.1">
    <property type="nucleotide sequence ID" value="NZ_MTHB01000209.1"/>
</dbReference>
<dbReference type="Pfam" id="PF14428">
    <property type="entry name" value="DddA-like"/>
    <property type="match status" value="1"/>
</dbReference>
<feature type="region of interest" description="Disordered" evidence="1">
    <location>
        <begin position="1"/>
        <end position="54"/>
    </location>
</feature>
<protein>
    <submittedName>
        <fullName evidence="2">Uncharacterized protein</fullName>
    </submittedName>
</protein>
<sequence>MPQRQGGVARSLRLRNGRSCASSVGHPDAGSPSGGPCGGTHRGGNPRGARSGNNRYTLTQVEGHAACVLHNRRIDRAVLLIEMEPCSACDPNIPRMLPEGARLEVVSPNETTCYWSCQLPS</sequence>
<dbReference type="EMBL" id="MTHB01000209">
    <property type="protein sequence ID" value="OXC74570.1"/>
    <property type="molecule type" value="Genomic_DNA"/>
</dbReference>
<evidence type="ECO:0000313" key="3">
    <source>
        <dbReference type="Proteomes" id="UP000214720"/>
    </source>
</evidence>
<proteinExistence type="predicted"/>